<organism evidence="2">
    <name type="scientific">Arundo donax</name>
    <name type="common">Giant reed</name>
    <name type="synonym">Donax arundinaceus</name>
    <dbReference type="NCBI Taxonomy" id="35708"/>
    <lineage>
        <taxon>Eukaryota</taxon>
        <taxon>Viridiplantae</taxon>
        <taxon>Streptophyta</taxon>
        <taxon>Embryophyta</taxon>
        <taxon>Tracheophyta</taxon>
        <taxon>Spermatophyta</taxon>
        <taxon>Magnoliopsida</taxon>
        <taxon>Liliopsida</taxon>
        <taxon>Poales</taxon>
        <taxon>Poaceae</taxon>
        <taxon>PACMAD clade</taxon>
        <taxon>Arundinoideae</taxon>
        <taxon>Arundineae</taxon>
        <taxon>Arundo</taxon>
    </lineage>
</organism>
<reference evidence="2" key="1">
    <citation type="submission" date="2014-09" db="EMBL/GenBank/DDBJ databases">
        <authorList>
            <person name="Magalhaes I.L.F."/>
            <person name="Oliveira U."/>
            <person name="Santos F.R."/>
            <person name="Vidigal T.H.D.A."/>
            <person name="Brescovit A.D."/>
            <person name="Santos A.J."/>
        </authorList>
    </citation>
    <scope>NUCLEOTIDE SEQUENCE</scope>
    <source>
        <tissue evidence="2">Shoot tissue taken approximately 20 cm above the soil surface</tissue>
    </source>
</reference>
<reference evidence="2" key="2">
    <citation type="journal article" date="2015" name="Data Brief">
        <title>Shoot transcriptome of the giant reed, Arundo donax.</title>
        <authorList>
            <person name="Barrero R.A."/>
            <person name="Guerrero F.D."/>
            <person name="Moolhuijzen P."/>
            <person name="Goolsby J.A."/>
            <person name="Tidwell J."/>
            <person name="Bellgard S.E."/>
            <person name="Bellgard M.I."/>
        </authorList>
    </citation>
    <scope>NUCLEOTIDE SEQUENCE</scope>
    <source>
        <tissue evidence="2">Shoot tissue taken approximately 20 cm above the soil surface</tissue>
    </source>
</reference>
<feature type="transmembrane region" description="Helical" evidence="1">
    <location>
        <begin position="65"/>
        <end position="85"/>
    </location>
</feature>
<keyword evidence="1" id="KW-0812">Transmembrane</keyword>
<keyword evidence="1" id="KW-0472">Membrane</keyword>
<dbReference type="AlphaFoldDB" id="A0A0A9DPU5"/>
<proteinExistence type="predicted"/>
<sequence>MEGAQRRMLIALQSMGRSGSAHAQLLTRCALGGMSSTHGRCLIPALSSLLECSTIAMSTSQHRGILLLLSVIIALVKSVFGFRHWRLIECIPMPTLCSCCTHQGLRRWGNFT</sequence>
<accession>A0A0A9DPU5</accession>
<evidence type="ECO:0000256" key="1">
    <source>
        <dbReference type="SAM" id="Phobius"/>
    </source>
</evidence>
<name>A0A0A9DPU5_ARUDO</name>
<protein>
    <submittedName>
        <fullName evidence="2">Uncharacterized protein</fullName>
    </submittedName>
</protein>
<dbReference type="EMBL" id="GBRH01209197">
    <property type="protein sequence ID" value="JAD88698.1"/>
    <property type="molecule type" value="Transcribed_RNA"/>
</dbReference>
<evidence type="ECO:0000313" key="2">
    <source>
        <dbReference type="EMBL" id="JAD88698.1"/>
    </source>
</evidence>
<keyword evidence="1" id="KW-1133">Transmembrane helix</keyword>